<feature type="DNA-binding region" description="H-T-H motif" evidence="2">
    <location>
        <begin position="36"/>
        <end position="55"/>
    </location>
</feature>
<gene>
    <name evidence="4" type="ORF">NCTC10207_00748</name>
</gene>
<dbReference type="Gene3D" id="1.10.357.10">
    <property type="entry name" value="Tetracycline Repressor, domain 2"/>
    <property type="match status" value="1"/>
</dbReference>
<dbReference type="RefSeq" id="WP_126499808.1">
    <property type="nucleotide sequence ID" value="NZ_CAUOLR010000005.1"/>
</dbReference>
<evidence type="ECO:0000256" key="1">
    <source>
        <dbReference type="ARBA" id="ARBA00023125"/>
    </source>
</evidence>
<dbReference type="AlphaFoldDB" id="A0A7Z9A272"/>
<organism evidence="4 5">
    <name type="scientific">Rothia aeria</name>
    <dbReference type="NCBI Taxonomy" id="172042"/>
    <lineage>
        <taxon>Bacteria</taxon>
        <taxon>Bacillati</taxon>
        <taxon>Actinomycetota</taxon>
        <taxon>Actinomycetes</taxon>
        <taxon>Micrococcales</taxon>
        <taxon>Micrococcaceae</taxon>
        <taxon>Rothia</taxon>
    </lineage>
</organism>
<dbReference type="PROSITE" id="PS50977">
    <property type="entry name" value="HTH_TETR_2"/>
    <property type="match status" value="1"/>
</dbReference>
<proteinExistence type="predicted"/>
<accession>A0A7Z9A272</accession>
<dbReference type="EMBL" id="LR134479">
    <property type="protein sequence ID" value="VEI22663.1"/>
    <property type="molecule type" value="Genomic_DNA"/>
</dbReference>
<evidence type="ECO:0000256" key="2">
    <source>
        <dbReference type="PROSITE-ProRule" id="PRU00335"/>
    </source>
</evidence>
<dbReference type="InterPro" id="IPR009057">
    <property type="entry name" value="Homeodomain-like_sf"/>
</dbReference>
<feature type="domain" description="HTH tetR-type" evidence="3">
    <location>
        <begin position="9"/>
        <end position="73"/>
    </location>
</feature>
<keyword evidence="1 2" id="KW-0238">DNA-binding</keyword>
<evidence type="ECO:0000313" key="5">
    <source>
        <dbReference type="Proteomes" id="UP000282386"/>
    </source>
</evidence>
<sequence>MNRTRLSDQETVRRMLDAAIELVHQRGISTGLEAITFDEVVHKAGVSRTSAYRRWPKRDLFYNEILLELASGATLPIAAESKLVGAAAQDVFGRIKNPESPRGHRDLVVELLRVTSDADYEAVSTSTGWRTYHMLLSSYRGITDPEVRDKVGKLLADAERCTLEIRGRIYAEFTALLGYRLIPPLIGPSGFEMMGRAAGAIMNGLITQAELGDTGYKTFSKPRRIRAFGASIAAEWSPVAYMMTATQLGYIEPDPGIEWSKEHTENLMAAIEQFTLDYSTGSYS</sequence>
<protein>
    <recommendedName>
        <fullName evidence="3">HTH tetR-type domain-containing protein</fullName>
    </recommendedName>
</protein>
<name>A0A7Z9A272_9MICC</name>
<reference evidence="4 5" key="1">
    <citation type="submission" date="2018-12" db="EMBL/GenBank/DDBJ databases">
        <authorList>
            <consortium name="Pathogen Informatics"/>
        </authorList>
    </citation>
    <scope>NUCLEOTIDE SEQUENCE [LARGE SCALE GENOMIC DNA]</scope>
    <source>
        <strain evidence="4 5">NCTC10207</strain>
    </source>
</reference>
<dbReference type="GO" id="GO:0003677">
    <property type="term" value="F:DNA binding"/>
    <property type="evidence" value="ECO:0007669"/>
    <property type="project" value="UniProtKB-UniRule"/>
</dbReference>
<dbReference type="InterPro" id="IPR001647">
    <property type="entry name" value="HTH_TetR"/>
</dbReference>
<dbReference type="SUPFAM" id="SSF46689">
    <property type="entry name" value="Homeodomain-like"/>
    <property type="match status" value="1"/>
</dbReference>
<dbReference type="Proteomes" id="UP000282386">
    <property type="component" value="Chromosome"/>
</dbReference>
<evidence type="ECO:0000313" key="4">
    <source>
        <dbReference type="EMBL" id="VEI22663.1"/>
    </source>
</evidence>
<evidence type="ECO:0000259" key="3">
    <source>
        <dbReference type="PROSITE" id="PS50977"/>
    </source>
</evidence>